<evidence type="ECO:0000313" key="12">
    <source>
        <dbReference type="EMBL" id="CAA9393707.1"/>
    </source>
</evidence>
<gene>
    <name evidence="12" type="ORF">AVDCRST_MAG35-532</name>
</gene>
<evidence type="ECO:0000256" key="7">
    <source>
        <dbReference type="ARBA" id="ARBA00022840"/>
    </source>
</evidence>
<dbReference type="GO" id="GO:0002143">
    <property type="term" value="P:tRNA wobble position uridine thiolation"/>
    <property type="evidence" value="ECO:0007669"/>
    <property type="project" value="TreeGrafter"/>
</dbReference>
<evidence type="ECO:0000256" key="10">
    <source>
        <dbReference type="ARBA" id="ARBA00051542"/>
    </source>
</evidence>
<keyword evidence="3" id="KW-0820">tRNA-binding</keyword>
<keyword evidence="9" id="KW-1015">Disulfide bond</keyword>
<dbReference type="PANTHER" id="PTHR11933:SF5">
    <property type="entry name" value="MITOCHONDRIAL TRNA-SPECIFIC 2-THIOURIDYLASE 1"/>
    <property type="match status" value="1"/>
</dbReference>
<dbReference type="EMBL" id="CADCUY010000112">
    <property type="protein sequence ID" value="CAA9393707.1"/>
    <property type="molecule type" value="Genomic_DNA"/>
</dbReference>
<evidence type="ECO:0000256" key="5">
    <source>
        <dbReference type="ARBA" id="ARBA00022694"/>
    </source>
</evidence>
<evidence type="ECO:0000256" key="4">
    <source>
        <dbReference type="ARBA" id="ARBA00022679"/>
    </source>
</evidence>
<keyword evidence="4 12" id="KW-0808">Transferase</keyword>
<dbReference type="SUPFAM" id="SSF52402">
    <property type="entry name" value="Adenine nucleotide alpha hydrolases-like"/>
    <property type="match status" value="1"/>
</dbReference>
<feature type="domain" description="tRNA-specific 2-thiouridylase MnmA-like central" evidence="11">
    <location>
        <begin position="209"/>
        <end position="273"/>
    </location>
</feature>
<dbReference type="FunFam" id="3.40.50.620:FF:000057">
    <property type="entry name" value="tRNA-specific 2-thiouridylase MnmA"/>
    <property type="match status" value="1"/>
</dbReference>
<dbReference type="CDD" id="cd01998">
    <property type="entry name" value="MnmA_TRMU-like"/>
    <property type="match status" value="1"/>
</dbReference>
<dbReference type="AlphaFoldDB" id="A0A6J4NPI6"/>
<proteinExistence type="predicted"/>
<sequence length="279" mass="28826">MRVLAALSGGVDSSVAAARLVDAGHEVVGVHLALSRSAGASGGRGRGCCTAEDARDARRTADVLRIPFYVWDFSARFAADVVDAVVADYAAGRTPNPCVRCNQEVKFAALLDRALALGFDAVATGHYARLAPTAGAAPALHRAADVAKDQSYVLAVLPPERLAHALLPLGDAPSKHDVRAEAAARGLGVAAKPDSTDLCFVPDGDTRTWLGQRIERRPGAVLDTAGAVVGAHDGAEGYTVGQRRGLRLGVPAPDGRPRYVLATDPARGTVTVGGAEDLL</sequence>
<evidence type="ECO:0000256" key="1">
    <source>
        <dbReference type="ARBA" id="ARBA00011949"/>
    </source>
</evidence>
<evidence type="ECO:0000256" key="6">
    <source>
        <dbReference type="ARBA" id="ARBA00022741"/>
    </source>
</evidence>
<keyword evidence="7" id="KW-0067">ATP-binding</keyword>
<accession>A0A6J4NPI6</accession>
<keyword evidence="2" id="KW-0963">Cytoplasm</keyword>
<organism evidence="12">
    <name type="scientific">uncultured Quadrisphaera sp</name>
    <dbReference type="NCBI Taxonomy" id="904978"/>
    <lineage>
        <taxon>Bacteria</taxon>
        <taxon>Bacillati</taxon>
        <taxon>Actinomycetota</taxon>
        <taxon>Actinomycetes</taxon>
        <taxon>Kineosporiales</taxon>
        <taxon>Kineosporiaceae</taxon>
        <taxon>Quadrisphaera</taxon>
        <taxon>environmental samples</taxon>
    </lineage>
</organism>
<dbReference type="EC" id="2.8.1.13" evidence="1"/>
<evidence type="ECO:0000256" key="9">
    <source>
        <dbReference type="ARBA" id="ARBA00023157"/>
    </source>
</evidence>
<dbReference type="Gene3D" id="3.40.50.620">
    <property type="entry name" value="HUPs"/>
    <property type="match status" value="1"/>
</dbReference>
<dbReference type="InterPro" id="IPR023382">
    <property type="entry name" value="MnmA-like_central_sf"/>
</dbReference>
<evidence type="ECO:0000256" key="3">
    <source>
        <dbReference type="ARBA" id="ARBA00022555"/>
    </source>
</evidence>
<name>A0A6J4NPI6_9ACTN</name>
<evidence type="ECO:0000259" key="11">
    <source>
        <dbReference type="Pfam" id="PF20259"/>
    </source>
</evidence>
<evidence type="ECO:0000256" key="8">
    <source>
        <dbReference type="ARBA" id="ARBA00022884"/>
    </source>
</evidence>
<feature type="non-terminal residue" evidence="12">
    <location>
        <position position="279"/>
    </location>
</feature>
<dbReference type="GO" id="GO:0103016">
    <property type="term" value="F:tRNA-uridine 2-sulfurtransferase activity"/>
    <property type="evidence" value="ECO:0007669"/>
    <property type="project" value="UniProtKB-EC"/>
</dbReference>
<protein>
    <recommendedName>
        <fullName evidence="1">tRNA-uridine 2-sulfurtransferase</fullName>
        <ecNumber evidence="1">2.8.1.13</ecNumber>
    </recommendedName>
</protein>
<evidence type="ECO:0000256" key="2">
    <source>
        <dbReference type="ARBA" id="ARBA00022490"/>
    </source>
</evidence>
<dbReference type="PANTHER" id="PTHR11933">
    <property type="entry name" value="TRNA 5-METHYLAMINOMETHYL-2-THIOURIDYLATE -METHYLTRANSFERASE"/>
    <property type="match status" value="1"/>
</dbReference>
<keyword evidence="8" id="KW-0694">RNA-binding</keyword>
<dbReference type="Gene3D" id="2.30.30.280">
    <property type="entry name" value="Adenine nucleotide alpha hydrolases-like domains"/>
    <property type="match status" value="1"/>
</dbReference>
<dbReference type="InterPro" id="IPR046884">
    <property type="entry name" value="MnmA-like_central"/>
</dbReference>
<keyword evidence="6" id="KW-0547">Nucleotide-binding</keyword>
<reference evidence="12" key="1">
    <citation type="submission" date="2020-02" db="EMBL/GenBank/DDBJ databases">
        <authorList>
            <person name="Meier V. D."/>
        </authorList>
    </citation>
    <scope>NUCLEOTIDE SEQUENCE</scope>
    <source>
        <strain evidence="12">AVDCRST_MAG35</strain>
    </source>
</reference>
<dbReference type="GO" id="GO:0005524">
    <property type="term" value="F:ATP binding"/>
    <property type="evidence" value="ECO:0007669"/>
    <property type="project" value="UniProtKB-KW"/>
</dbReference>
<dbReference type="GO" id="GO:0000049">
    <property type="term" value="F:tRNA binding"/>
    <property type="evidence" value="ECO:0007669"/>
    <property type="project" value="UniProtKB-KW"/>
</dbReference>
<dbReference type="NCBIfam" id="NF001138">
    <property type="entry name" value="PRK00143.1"/>
    <property type="match status" value="1"/>
</dbReference>
<comment type="catalytic activity">
    <reaction evidence="10">
        <text>S-sulfanyl-L-cysteinyl-[protein] + uridine(34) in tRNA + AH2 + ATP = 2-thiouridine(34) in tRNA + L-cysteinyl-[protein] + A + AMP + diphosphate + H(+)</text>
        <dbReference type="Rhea" id="RHEA:47032"/>
        <dbReference type="Rhea" id="RHEA-COMP:10131"/>
        <dbReference type="Rhea" id="RHEA-COMP:11726"/>
        <dbReference type="Rhea" id="RHEA-COMP:11727"/>
        <dbReference type="Rhea" id="RHEA-COMP:11728"/>
        <dbReference type="ChEBI" id="CHEBI:13193"/>
        <dbReference type="ChEBI" id="CHEBI:15378"/>
        <dbReference type="ChEBI" id="CHEBI:17499"/>
        <dbReference type="ChEBI" id="CHEBI:29950"/>
        <dbReference type="ChEBI" id="CHEBI:30616"/>
        <dbReference type="ChEBI" id="CHEBI:33019"/>
        <dbReference type="ChEBI" id="CHEBI:61963"/>
        <dbReference type="ChEBI" id="CHEBI:65315"/>
        <dbReference type="ChEBI" id="CHEBI:87170"/>
        <dbReference type="ChEBI" id="CHEBI:456215"/>
        <dbReference type="EC" id="2.8.1.13"/>
    </reaction>
</comment>
<dbReference type="Pfam" id="PF20259">
    <property type="entry name" value="tRNA_Me_trans_M"/>
    <property type="match status" value="1"/>
</dbReference>
<keyword evidence="5" id="KW-0819">tRNA processing</keyword>
<dbReference type="Pfam" id="PF03054">
    <property type="entry name" value="tRNA_Me_trans"/>
    <property type="match status" value="1"/>
</dbReference>
<dbReference type="InterPro" id="IPR014729">
    <property type="entry name" value="Rossmann-like_a/b/a_fold"/>
</dbReference>
<dbReference type="InterPro" id="IPR004506">
    <property type="entry name" value="MnmA-like"/>
</dbReference>